<organism evidence="1 2">
    <name type="scientific">Emticicia soli</name>
    <dbReference type="NCBI Taxonomy" id="2027878"/>
    <lineage>
        <taxon>Bacteria</taxon>
        <taxon>Pseudomonadati</taxon>
        <taxon>Bacteroidota</taxon>
        <taxon>Cytophagia</taxon>
        <taxon>Cytophagales</taxon>
        <taxon>Leadbetterellaceae</taxon>
        <taxon>Emticicia</taxon>
    </lineage>
</organism>
<reference evidence="2" key="1">
    <citation type="journal article" date="2019" name="Int. J. Syst. Evol. Microbiol.">
        <title>The Global Catalogue of Microorganisms (GCM) 10K type strain sequencing project: providing services to taxonomists for standard genome sequencing and annotation.</title>
        <authorList>
            <consortium name="The Broad Institute Genomics Platform"/>
            <consortium name="The Broad Institute Genome Sequencing Center for Infectious Disease"/>
            <person name="Wu L."/>
            <person name="Ma J."/>
        </authorList>
    </citation>
    <scope>NUCLEOTIDE SEQUENCE [LARGE SCALE GENOMIC DNA]</scope>
    <source>
        <strain evidence="2">KCTC 52344</strain>
    </source>
</reference>
<dbReference type="EMBL" id="JBHULC010000011">
    <property type="protein sequence ID" value="MFD2521598.1"/>
    <property type="molecule type" value="Genomic_DNA"/>
</dbReference>
<evidence type="ECO:0000313" key="1">
    <source>
        <dbReference type="EMBL" id="MFD2521598.1"/>
    </source>
</evidence>
<dbReference type="Pfam" id="PF14054">
    <property type="entry name" value="DUF4249"/>
    <property type="match status" value="1"/>
</dbReference>
<name>A0ABW5J955_9BACT</name>
<evidence type="ECO:0000313" key="2">
    <source>
        <dbReference type="Proteomes" id="UP001597510"/>
    </source>
</evidence>
<gene>
    <name evidence="1" type="ORF">ACFSR2_11945</name>
</gene>
<proteinExistence type="predicted"/>
<dbReference type="PROSITE" id="PS51257">
    <property type="entry name" value="PROKAR_LIPOPROTEIN"/>
    <property type="match status" value="1"/>
</dbReference>
<dbReference type="InterPro" id="IPR025345">
    <property type="entry name" value="DUF4249"/>
</dbReference>
<keyword evidence="2" id="KW-1185">Reference proteome</keyword>
<dbReference type="Proteomes" id="UP001597510">
    <property type="component" value="Unassembled WGS sequence"/>
</dbReference>
<comment type="caution">
    <text evidence="1">The sequence shown here is derived from an EMBL/GenBank/DDBJ whole genome shotgun (WGS) entry which is preliminary data.</text>
</comment>
<sequence>MSRHSKILLIALVLVIGSCVTPFEIDVYSDKKYLVVEANLNDIDKEQSININITNNFAENTYNSPLSELKVELIVNKTETINLIETKKGIYALPFSFRIAPGAIYQLRFQMPDGTLYQSSEEKTSQAAAIDKIFDEFVADGIKGELRDFPANYVYLDFRDNPNEKDFYVWTWTLWENQRFCKTDYYDYYCGNKCWEILPNKDFNVFSDVYSNGKATFGKLIAKIPYYSFDGALLEIRQQAVSEQAYHYFKLLTEQTQTNGTLVDTPPAAIVGNIKNISNPTEPVGGVFSVATVVKQKYWLNRENGIGKAIPVGLLGRMPVLVPNQITYPCLKSPTRTPTKPEGWID</sequence>
<dbReference type="RefSeq" id="WP_340235785.1">
    <property type="nucleotide sequence ID" value="NZ_JBBEWC010000005.1"/>
</dbReference>
<accession>A0ABW5J955</accession>
<protein>
    <submittedName>
        <fullName evidence="1">DUF4249 domain-containing protein</fullName>
    </submittedName>
</protein>